<evidence type="ECO:0000256" key="9">
    <source>
        <dbReference type="ARBA" id="ARBA00023002"/>
    </source>
</evidence>
<dbReference type="PROSITE" id="PS00487">
    <property type="entry name" value="IMP_DH_GMP_RED"/>
    <property type="match status" value="1"/>
</dbReference>
<dbReference type="EC" id="1.1.1.205" evidence="13 20"/>
<evidence type="ECO:0000256" key="12">
    <source>
        <dbReference type="ARBA" id="ARBA00048028"/>
    </source>
</evidence>
<dbReference type="FunFam" id="3.20.20.70:FF:000003">
    <property type="entry name" value="GMP reductase"/>
    <property type="match status" value="1"/>
</dbReference>
<feature type="binding site" description="in other chain" evidence="13 17">
    <location>
        <position position="308"/>
    </location>
    <ligand>
        <name>K(+)</name>
        <dbReference type="ChEBI" id="CHEBI:29103"/>
        <note>ligand shared between two tetrameric partners</note>
    </ligand>
</feature>
<feature type="binding site" evidence="16">
    <location>
        <begin position="251"/>
        <end position="253"/>
    </location>
    <ligand>
        <name>NAD(+)</name>
        <dbReference type="ChEBI" id="CHEBI:57540"/>
    </ligand>
</feature>
<dbReference type="EMBL" id="WUUK01000004">
    <property type="protein sequence ID" value="MXQ51573.1"/>
    <property type="molecule type" value="Genomic_DNA"/>
</dbReference>
<keyword evidence="9 13" id="KW-0560">Oxidoreductase</keyword>
<dbReference type="InterPro" id="IPR000644">
    <property type="entry name" value="CBS_dom"/>
</dbReference>
<dbReference type="InterPro" id="IPR001093">
    <property type="entry name" value="IMP_DH_GMPRt"/>
</dbReference>
<dbReference type="InterPro" id="IPR005990">
    <property type="entry name" value="IMP_DH"/>
</dbReference>
<keyword evidence="11 18" id="KW-0129">CBS domain</keyword>
<evidence type="ECO:0000256" key="20">
    <source>
        <dbReference type="RuleBase" id="RU003928"/>
    </source>
</evidence>
<feature type="binding site" evidence="13">
    <location>
        <position position="472"/>
    </location>
    <ligand>
        <name>K(+)</name>
        <dbReference type="ChEBI" id="CHEBI:29103"/>
        <note>ligand shared between two tetrameric partners</note>
    </ligand>
</feature>
<dbReference type="InterPro" id="IPR013785">
    <property type="entry name" value="Aldolase_TIM"/>
</dbReference>
<reference evidence="22 23" key="1">
    <citation type="submission" date="2019-12" db="EMBL/GenBank/DDBJ databases">
        <title>Salinicoccus cyprini sp. nov., isolated from gastro-intestinal tract of mirror carp, Cyprinus carpio var. specularis, collected from Gobind Sagar Reservoir, Himachal Pradesh, India.</title>
        <authorList>
            <person name="Talwar C."/>
            <person name="Singh A.K."/>
            <person name="Lal R."/>
            <person name="Negi R.K."/>
        </authorList>
    </citation>
    <scope>NUCLEOTIDE SEQUENCE [LARGE SCALE GENOMIC DNA]</scope>
    <source>
        <strain evidence="22 23">J-82</strain>
    </source>
</reference>
<comment type="activity regulation">
    <text evidence="13">Mycophenolic acid (MPA) is a non-competitive inhibitor that prevents formation of the closed enzyme conformation by binding to the same site as the amobile flap. In contrast, mizoribine monophosphate (MZP) is a competitive inhibitor that induces the closed conformation. MPA is a potent inhibitor of mammalian IMPDHs but a poor inhibitor of the bacterial enzymes. MZP is a more potent inhibitor of bacterial IMPDH.</text>
</comment>
<dbReference type="GO" id="GO:0003938">
    <property type="term" value="F:IMP dehydrogenase activity"/>
    <property type="evidence" value="ECO:0007669"/>
    <property type="project" value="UniProtKB-UniRule"/>
</dbReference>
<evidence type="ECO:0000256" key="10">
    <source>
        <dbReference type="ARBA" id="ARBA00023027"/>
    </source>
</evidence>
<evidence type="ECO:0000256" key="7">
    <source>
        <dbReference type="ARBA" id="ARBA00022755"/>
    </source>
</evidence>
<dbReference type="SMART" id="SM01240">
    <property type="entry name" value="IMPDH"/>
    <property type="match status" value="1"/>
</dbReference>
<gene>
    <name evidence="13 22" type="primary">guaB</name>
    <name evidence="22" type="ORF">GQ671_09890</name>
</gene>
<evidence type="ECO:0000259" key="21">
    <source>
        <dbReference type="PROSITE" id="PS51371"/>
    </source>
</evidence>
<dbReference type="CDD" id="cd00381">
    <property type="entry name" value="IMPDH"/>
    <property type="match status" value="1"/>
</dbReference>
<dbReference type="NCBIfam" id="TIGR01302">
    <property type="entry name" value="IMP_dehydrog"/>
    <property type="match status" value="1"/>
</dbReference>
<dbReference type="CDD" id="cd04601">
    <property type="entry name" value="CBS_pair_IMPDH"/>
    <property type="match status" value="1"/>
</dbReference>
<keyword evidence="23" id="KW-1185">Reference proteome</keyword>
<feature type="binding site" description="in other chain" evidence="13 17">
    <location>
        <position position="305"/>
    </location>
    <ligand>
        <name>K(+)</name>
        <dbReference type="ChEBI" id="CHEBI:29103"/>
        <note>ligand shared between two tetrameric partners</note>
    </ligand>
</feature>
<keyword evidence="4 13" id="KW-0479">Metal-binding</keyword>
<evidence type="ECO:0000256" key="16">
    <source>
        <dbReference type="PIRSR" id="PIRSR000130-3"/>
    </source>
</evidence>
<dbReference type="Proteomes" id="UP000436284">
    <property type="component" value="Unassembled WGS sequence"/>
</dbReference>
<dbReference type="InterPro" id="IPR015875">
    <property type="entry name" value="IMP_DH/GMP_Rdtase_CS"/>
</dbReference>
<accession>A0A6N8U1H8</accession>
<comment type="catalytic activity">
    <reaction evidence="12 13 20">
        <text>IMP + NAD(+) + H2O = XMP + NADH + H(+)</text>
        <dbReference type="Rhea" id="RHEA:11708"/>
        <dbReference type="ChEBI" id="CHEBI:15377"/>
        <dbReference type="ChEBI" id="CHEBI:15378"/>
        <dbReference type="ChEBI" id="CHEBI:57464"/>
        <dbReference type="ChEBI" id="CHEBI:57540"/>
        <dbReference type="ChEBI" id="CHEBI:57945"/>
        <dbReference type="ChEBI" id="CHEBI:58053"/>
        <dbReference type="EC" id="1.1.1.205"/>
    </reaction>
</comment>
<dbReference type="PIRSF" id="PIRSF000130">
    <property type="entry name" value="IMPDH"/>
    <property type="match status" value="1"/>
</dbReference>
<comment type="caution">
    <text evidence="13">Lacks conserved residue(s) required for the propagation of feature annotation.</text>
</comment>
<name>A0A6N8U1H8_9STAP</name>
<evidence type="ECO:0000256" key="4">
    <source>
        <dbReference type="ARBA" id="ARBA00022723"/>
    </source>
</evidence>
<comment type="similarity">
    <text evidence="2 13 19">Belongs to the IMPDH/GMPR family.</text>
</comment>
<dbReference type="GO" id="GO:0046872">
    <property type="term" value="F:metal ion binding"/>
    <property type="evidence" value="ECO:0007669"/>
    <property type="project" value="UniProtKB-UniRule"/>
</dbReference>
<feature type="binding site" evidence="13 16">
    <location>
        <begin position="301"/>
        <end position="303"/>
    </location>
    <ligand>
        <name>NAD(+)</name>
        <dbReference type="ChEBI" id="CHEBI:57540"/>
    </ligand>
</feature>
<feature type="binding site" evidence="13 15">
    <location>
        <begin position="388"/>
        <end position="392"/>
    </location>
    <ligand>
        <name>IMP</name>
        <dbReference type="ChEBI" id="CHEBI:58053"/>
    </ligand>
</feature>
<comment type="function">
    <text evidence="13">Catalyzes the conversion of inosine 5'-phosphate (IMP) to xanthosine 5'-phosphate (XMP), the first committed and rate-limiting step in the de novo synthesis of guanine nucleotides, and therefore plays an important role in the regulation of cell growth.</text>
</comment>
<feature type="binding site" evidence="13">
    <location>
        <position position="473"/>
    </location>
    <ligand>
        <name>K(+)</name>
        <dbReference type="ChEBI" id="CHEBI:29103"/>
        <note>ligand shared between two tetrameric partners</note>
    </ligand>
</feature>
<keyword evidence="6 13" id="KW-0332">GMP biosynthesis</keyword>
<evidence type="ECO:0000256" key="14">
    <source>
        <dbReference type="PIRSR" id="PIRSR000130-1"/>
    </source>
</evidence>
<feature type="binding site" evidence="13 15">
    <location>
        <position position="306"/>
    </location>
    <ligand>
        <name>IMP</name>
        <dbReference type="ChEBI" id="CHEBI:58053"/>
    </ligand>
</feature>
<protein>
    <recommendedName>
        <fullName evidence="13 20">Inosine-5'-monophosphate dehydrogenase</fullName>
        <shortName evidence="13">IMP dehydrogenase</shortName>
        <shortName evidence="13">IMPD</shortName>
        <shortName evidence="13">IMPDH</shortName>
        <ecNumber evidence="13 20">1.1.1.205</ecNumber>
    </recommendedName>
</protein>
<feature type="domain" description="CBS" evidence="21">
    <location>
        <begin position="95"/>
        <end position="153"/>
    </location>
</feature>
<dbReference type="PROSITE" id="PS51371">
    <property type="entry name" value="CBS"/>
    <property type="match status" value="2"/>
</dbReference>
<evidence type="ECO:0000256" key="13">
    <source>
        <dbReference type="HAMAP-Rule" id="MF_01964"/>
    </source>
</evidence>
<evidence type="ECO:0000313" key="22">
    <source>
        <dbReference type="EMBL" id="MXQ51573.1"/>
    </source>
</evidence>
<evidence type="ECO:0000256" key="11">
    <source>
        <dbReference type="ARBA" id="ARBA00023122"/>
    </source>
</evidence>
<evidence type="ECO:0000256" key="5">
    <source>
        <dbReference type="ARBA" id="ARBA00022737"/>
    </source>
</evidence>
<dbReference type="GO" id="GO:0000166">
    <property type="term" value="F:nucleotide binding"/>
    <property type="evidence" value="ECO:0007669"/>
    <property type="project" value="UniProtKB-UniRule"/>
</dbReference>
<feature type="active site" description="Thioimidate intermediate" evidence="13 14">
    <location>
        <position position="308"/>
    </location>
</feature>
<dbReference type="OrthoDB" id="9805398at2"/>
<evidence type="ECO:0000256" key="17">
    <source>
        <dbReference type="PIRSR" id="PIRSR000130-4"/>
    </source>
</evidence>
<evidence type="ECO:0000256" key="6">
    <source>
        <dbReference type="ARBA" id="ARBA00022749"/>
    </source>
</evidence>
<evidence type="ECO:0000256" key="1">
    <source>
        <dbReference type="ARBA" id="ARBA00001958"/>
    </source>
</evidence>
<dbReference type="Pfam" id="PF00478">
    <property type="entry name" value="IMPDH"/>
    <property type="match status" value="1"/>
</dbReference>
<dbReference type="Gene3D" id="3.20.20.70">
    <property type="entry name" value="Aldolase class I"/>
    <property type="match status" value="1"/>
</dbReference>
<dbReference type="AlphaFoldDB" id="A0A6N8U1H8"/>
<feature type="binding site" evidence="13 15">
    <location>
        <position position="418"/>
    </location>
    <ligand>
        <name>IMP</name>
        <dbReference type="ChEBI" id="CHEBI:58053"/>
    </ligand>
</feature>
<comment type="subunit">
    <text evidence="3 13">Homotetramer.</text>
</comment>
<comment type="caution">
    <text evidence="22">The sequence shown here is derived from an EMBL/GenBank/DDBJ whole genome shotgun (WGS) entry which is preliminary data.</text>
</comment>
<dbReference type="PANTHER" id="PTHR11911">
    <property type="entry name" value="INOSINE-5-MONOPHOSPHATE DEHYDROGENASE RELATED"/>
    <property type="match status" value="1"/>
</dbReference>
<keyword evidence="10 13" id="KW-0520">NAD</keyword>
<feature type="binding site" evidence="13 15">
    <location>
        <begin position="341"/>
        <end position="343"/>
    </location>
    <ligand>
        <name>IMP</name>
        <dbReference type="ChEBI" id="CHEBI:58053"/>
    </ligand>
</feature>
<dbReference type="SMART" id="SM00116">
    <property type="entry name" value="CBS"/>
    <property type="match status" value="2"/>
</dbReference>
<comment type="pathway">
    <text evidence="13 20">Purine metabolism; XMP biosynthesis via de novo pathway; XMP from IMP: step 1/1.</text>
</comment>
<evidence type="ECO:0000313" key="23">
    <source>
        <dbReference type="Proteomes" id="UP000436284"/>
    </source>
</evidence>
<dbReference type="Pfam" id="PF00571">
    <property type="entry name" value="CBS"/>
    <property type="match status" value="2"/>
</dbReference>
<dbReference type="SUPFAM" id="SSF54631">
    <property type="entry name" value="CBS-domain pair"/>
    <property type="match status" value="1"/>
</dbReference>
<feature type="binding site" description="in other chain" evidence="13 17">
    <location>
        <position position="303"/>
    </location>
    <ligand>
        <name>K(+)</name>
        <dbReference type="ChEBI" id="CHEBI:29103"/>
        <note>ligand shared between two tetrameric partners</note>
    </ligand>
</feature>
<feature type="binding site" evidence="13">
    <location>
        <position position="474"/>
    </location>
    <ligand>
        <name>K(+)</name>
        <dbReference type="ChEBI" id="CHEBI:29103"/>
        <note>ligand shared between two tetrameric partners</note>
    </ligand>
</feature>
<dbReference type="InterPro" id="IPR046342">
    <property type="entry name" value="CBS_dom_sf"/>
</dbReference>
<feature type="domain" description="CBS" evidence="21">
    <location>
        <begin position="157"/>
        <end position="214"/>
    </location>
</feature>
<feature type="binding site" evidence="13 15">
    <location>
        <begin position="364"/>
        <end position="365"/>
    </location>
    <ligand>
        <name>IMP</name>
        <dbReference type="ChEBI" id="CHEBI:58053"/>
    </ligand>
</feature>
<sequence>MWERKFEKEGLTFDDVLLVPAHSEVLPKEVDLSVQLSDRIKLNIPVLSAGMDTVTESAMAIAMARQGGLGVIHKNMSIERQRDEVEKVKRSENGVITNPFFLTKEEQVFAAEHLMSKYRISGVPIVNNPEEKKLIGIITNRDLRFIEDYSKPIDDVMTKENLVTADVGTTLDQAAKILQQYRIEKLPLVDENNILKGLITIKDIEKVIEFPDAAKDGQGRLLVAAAIGIAKETEKRAQELVDAGADALVIDTAHGHSAGVLAAIKDVREKFPAVALIAGNVATAEGTKALIDAGVDVIKVGIGPGSICTTRVVSGVGVPQITAVYDAATEARKHGKAIIADGGIKLSGDIVKALAAGGHAVMLGSLLAGTAESPGETEIFQGRRYKTYRGMGSLGAMEQGSKDRYFQEDSEAKKFVPEGIEGRTEYKGPLSDTIYQLMGGLRSGMGYTGSQNLEALREQAQFVKITGAGLIESHPHNVQITKESPNYSR</sequence>
<dbReference type="SUPFAM" id="SSF51412">
    <property type="entry name" value="Inosine monophosphate dehydrogenase (IMPDH)"/>
    <property type="match status" value="1"/>
</dbReference>
<evidence type="ECO:0000256" key="8">
    <source>
        <dbReference type="ARBA" id="ARBA00022958"/>
    </source>
</evidence>
<dbReference type="GO" id="GO:0006183">
    <property type="term" value="P:GTP biosynthetic process"/>
    <property type="evidence" value="ECO:0007669"/>
    <property type="project" value="TreeGrafter"/>
</dbReference>
<feature type="binding site" evidence="13">
    <location>
        <position position="251"/>
    </location>
    <ligand>
        <name>NAD(+)</name>
        <dbReference type="ChEBI" id="CHEBI:57540"/>
    </ligand>
</feature>
<keyword evidence="7 13" id="KW-0658">Purine biosynthesis</keyword>
<evidence type="ECO:0000256" key="2">
    <source>
        <dbReference type="ARBA" id="ARBA00005502"/>
    </source>
</evidence>
<keyword evidence="8 13" id="KW-0630">Potassium</keyword>
<dbReference type="UniPathway" id="UPA00601">
    <property type="reaction ID" value="UER00295"/>
</dbReference>
<feature type="active site" description="Proton acceptor" evidence="13 14">
    <location>
        <position position="404"/>
    </location>
</feature>
<evidence type="ECO:0000256" key="18">
    <source>
        <dbReference type="PROSITE-ProRule" id="PRU00703"/>
    </source>
</evidence>
<dbReference type="RefSeq" id="WP_160656434.1">
    <property type="nucleotide sequence ID" value="NZ_JBHRWU010000001.1"/>
</dbReference>
<organism evidence="22 23">
    <name type="scientific">Salinicoccus hispanicus</name>
    <dbReference type="NCBI Taxonomy" id="157225"/>
    <lineage>
        <taxon>Bacteria</taxon>
        <taxon>Bacillati</taxon>
        <taxon>Bacillota</taxon>
        <taxon>Bacilli</taxon>
        <taxon>Bacillales</taxon>
        <taxon>Staphylococcaceae</taxon>
        <taxon>Salinicoccus</taxon>
    </lineage>
</organism>
<dbReference type="PANTHER" id="PTHR11911:SF111">
    <property type="entry name" value="INOSINE-5'-MONOPHOSPHATE DEHYDROGENASE"/>
    <property type="match status" value="1"/>
</dbReference>
<evidence type="ECO:0000256" key="15">
    <source>
        <dbReference type="PIRSR" id="PIRSR000130-2"/>
    </source>
</evidence>
<keyword evidence="5" id="KW-0677">Repeat</keyword>
<evidence type="ECO:0000256" key="19">
    <source>
        <dbReference type="RuleBase" id="RU003927"/>
    </source>
</evidence>
<dbReference type="GO" id="GO:0006177">
    <property type="term" value="P:GMP biosynthetic process"/>
    <property type="evidence" value="ECO:0007669"/>
    <property type="project" value="UniProtKB-UniRule"/>
</dbReference>
<evidence type="ECO:0000256" key="3">
    <source>
        <dbReference type="ARBA" id="ARBA00011881"/>
    </source>
</evidence>
<proteinExistence type="inferred from homology"/>
<comment type="cofactor">
    <cofactor evidence="1 13">
        <name>K(+)</name>
        <dbReference type="ChEBI" id="CHEBI:29103"/>
    </cofactor>
</comment>
<dbReference type="HAMAP" id="MF_01964">
    <property type="entry name" value="IMPDH"/>
    <property type="match status" value="1"/>
</dbReference>